<dbReference type="Pfam" id="PF00787">
    <property type="entry name" value="PX"/>
    <property type="match status" value="1"/>
</dbReference>
<name>A0A0R3S7K8_HYMDI</name>
<dbReference type="InterPro" id="IPR000719">
    <property type="entry name" value="Prot_kinase_dom"/>
</dbReference>
<proteinExistence type="predicted"/>
<feature type="domain" description="PX" evidence="2">
    <location>
        <begin position="1"/>
        <end position="89"/>
    </location>
</feature>
<dbReference type="PANTHER" id="PTHR15508">
    <property type="entry name" value="RIBOSOMAL PROTEIN S6 KINASE"/>
    <property type="match status" value="1"/>
</dbReference>
<dbReference type="SMART" id="SM00220">
    <property type="entry name" value="S_TKc"/>
    <property type="match status" value="1"/>
</dbReference>
<dbReference type="GO" id="GO:0004672">
    <property type="term" value="F:protein kinase activity"/>
    <property type="evidence" value="ECO:0007669"/>
    <property type="project" value="InterPro"/>
</dbReference>
<dbReference type="WBParaSite" id="HDID_0000002601-mRNA-1">
    <property type="protein sequence ID" value="HDID_0000002601-mRNA-1"/>
    <property type="gene ID" value="HDID_0000002601"/>
</dbReference>
<dbReference type="SUPFAM" id="SSF64268">
    <property type="entry name" value="PX domain"/>
    <property type="match status" value="1"/>
</dbReference>
<dbReference type="PANTHER" id="PTHR15508:SF9">
    <property type="entry name" value="SORTING NEXIN-15"/>
    <property type="match status" value="1"/>
</dbReference>
<dbReference type="Gene3D" id="3.30.1520.10">
    <property type="entry name" value="Phox-like domain"/>
    <property type="match status" value="1"/>
</dbReference>
<evidence type="ECO:0000259" key="1">
    <source>
        <dbReference type="PROSITE" id="PS50011"/>
    </source>
</evidence>
<dbReference type="InterPro" id="IPR011009">
    <property type="entry name" value="Kinase-like_dom_sf"/>
</dbReference>
<dbReference type="STRING" id="6216.A0A0R3S7K8"/>
<evidence type="ECO:0000259" key="2">
    <source>
        <dbReference type="PROSITE" id="PS50195"/>
    </source>
</evidence>
<dbReference type="Proteomes" id="UP000274504">
    <property type="component" value="Unassembled WGS sequence"/>
</dbReference>
<dbReference type="PROSITE" id="PS50195">
    <property type="entry name" value="PX"/>
    <property type="match status" value="1"/>
</dbReference>
<dbReference type="SUPFAM" id="SSF56112">
    <property type="entry name" value="Protein kinase-like (PK-like)"/>
    <property type="match status" value="1"/>
</dbReference>
<dbReference type="Pfam" id="PF00069">
    <property type="entry name" value="Pkinase"/>
    <property type="match status" value="1"/>
</dbReference>
<dbReference type="OrthoDB" id="1278353at2759"/>
<organism evidence="5">
    <name type="scientific">Hymenolepis diminuta</name>
    <name type="common">Rat tapeworm</name>
    <dbReference type="NCBI Taxonomy" id="6216"/>
    <lineage>
        <taxon>Eukaryota</taxon>
        <taxon>Metazoa</taxon>
        <taxon>Spiralia</taxon>
        <taxon>Lophotrochozoa</taxon>
        <taxon>Platyhelminthes</taxon>
        <taxon>Cestoda</taxon>
        <taxon>Eucestoda</taxon>
        <taxon>Cyclophyllidea</taxon>
        <taxon>Hymenolepididae</taxon>
        <taxon>Hymenolepis</taxon>
    </lineage>
</organism>
<gene>
    <name evidence="3" type="ORF">HDID_LOCUS27</name>
</gene>
<dbReference type="EMBL" id="UYSG01000002">
    <property type="protein sequence ID" value="VDL11645.1"/>
    <property type="molecule type" value="Genomic_DNA"/>
</dbReference>
<evidence type="ECO:0000313" key="4">
    <source>
        <dbReference type="Proteomes" id="UP000274504"/>
    </source>
</evidence>
<evidence type="ECO:0000313" key="5">
    <source>
        <dbReference type="WBParaSite" id="HDID_0000002601-mRNA-1"/>
    </source>
</evidence>
<dbReference type="GO" id="GO:0005524">
    <property type="term" value="F:ATP binding"/>
    <property type="evidence" value="ECO:0007669"/>
    <property type="project" value="InterPro"/>
</dbReference>
<evidence type="ECO:0000313" key="3">
    <source>
        <dbReference type="EMBL" id="VDL11645.1"/>
    </source>
</evidence>
<dbReference type="AlphaFoldDB" id="A0A0R3S7K8"/>
<accession>A0A0R3S7K8</accession>
<dbReference type="PROSITE" id="PS50011">
    <property type="entry name" value="PROTEIN_KINASE_DOM"/>
    <property type="match status" value="1"/>
</dbReference>
<dbReference type="InterPro" id="IPR036871">
    <property type="entry name" value="PX_dom_sf"/>
</dbReference>
<dbReference type="GO" id="GO:0035091">
    <property type="term" value="F:phosphatidylinositol binding"/>
    <property type="evidence" value="ECO:0007669"/>
    <property type="project" value="InterPro"/>
</dbReference>
<dbReference type="InterPro" id="IPR001683">
    <property type="entry name" value="PX_dom"/>
</dbReference>
<feature type="domain" description="Protein kinase" evidence="1">
    <location>
        <begin position="401"/>
        <end position="726"/>
    </location>
</feature>
<protein>
    <submittedName>
        <fullName evidence="5">PX domain-containing protein</fullName>
    </submittedName>
</protein>
<sequence>MIVLAHQTYKRFSDFLTLHRHLSRIHKAFGGRQRFPTLSKYDHFNRFNPRLIEERRQALDNFAKFIAWNEHLYCHTYFTRFVAASFSNNTSPLSNRTVVQFNPTFSNPEIFPSPIPFSQPSSIVPFDAVSNETSTSKRVVEPPLAEQFESPLSSDADSEYEGDTLPLVWMRYETQHSEIVQNIISARRFVVRRNWCEAYKSYKNAVSILLQKINSNPANTEEYRCLLSACLSKVEYIYREHLGNCGTKNNEFKKDDEKPVCPSWMEPPNLASLCQDSALSKLFGSVEELSRLKVCGIDGKDLIVCQNLDTSVKFTLKSRSLFSLDATPPKCPAIASTDFKSPKIPDRILPIGQVAFMSPLHRLVETPDRSRVFLLVKRTRGELRLVDWLSDYLQRRIWTLLLSKDSIGRKNFGFALKHLDWCKVRSSRIWGMIEKCLNQSSEFENRENNHNFSSNSIQSKFSSGSNNFSSEASMSSLDELRIGIARQSNPSQNKSIRSSKVLPSPLLTPKVLLSRHPLYILPLISKSRSNDELQFPNDATSITDASISTDDDSFDHGYENTMQVFLLPERRSILWAAQLVSVVSWLHDHHIMLRHLNRSSVYLTNYGHIEIDYFFKWTDSDQADENENSSIRAPELLIGDLSRGFLCSRSWEKYAACDWWSVGVILYEVFTGIQLTEVYPCGLSWDEPLQFPSTLSANVRDFLSKLLKLNPNERMSGFAVKDHPVFAFVDWNFVEETCLL</sequence>
<reference evidence="5" key="1">
    <citation type="submission" date="2017-02" db="UniProtKB">
        <authorList>
            <consortium name="WormBaseParasite"/>
        </authorList>
    </citation>
    <scope>IDENTIFICATION</scope>
</reference>
<dbReference type="Gene3D" id="1.10.510.10">
    <property type="entry name" value="Transferase(Phosphotransferase) domain 1"/>
    <property type="match status" value="1"/>
</dbReference>
<dbReference type="InterPro" id="IPR051866">
    <property type="entry name" value="Intracell_Sig-Traffick_Protein"/>
</dbReference>
<reference evidence="3 4" key="2">
    <citation type="submission" date="2018-11" db="EMBL/GenBank/DDBJ databases">
        <authorList>
            <consortium name="Pathogen Informatics"/>
        </authorList>
    </citation>
    <scope>NUCLEOTIDE SEQUENCE [LARGE SCALE GENOMIC DNA]</scope>
</reference>